<dbReference type="AlphaFoldDB" id="A0A2M4CQN9"/>
<evidence type="ECO:0000256" key="1">
    <source>
        <dbReference type="SAM" id="MobiDB-lite"/>
    </source>
</evidence>
<feature type="compositionally biased region" description="Low complexity" evidence="1">
    <location>
        <begin position="244"/>
        <end position="254"/>
    </location>
</feature>
<reference evidence="2" key="1">
    <citation type="submission" date="2018-01" db="EMBL/GenBank/DDBJ databases">
        <title>An insight into the sialome of Amazonian anophelines.</title>
        <authorList>
            <person name="Ribeiro J.M."/>
            <person name="Scarpassa V."/>
            <person name="Calvo E."/>
        </authorList>
    </citation>
    <scope>NUCLEOTIDE SEQUENCE</scope>
</reference>
<protein>
    <submittedName>
        <fullName evidence="2">Putative serine/threonine-protein kinase tsua</fullName>
    </submittedName>
</protein>
<organism evidence="2">
    <name type="scientific">Anopheles darlingi</name>
    <name type="common">Mosquito</name>
    <dbReference type="NCBI Taxonomy" id="43151"/>
    <lineage>
        <taxon>Eukaryota</taxon>
        <taxon>Metazoa</taxon>
        <taxon>Ecdysozoa</taxon>
        <taxon>Arthropoda</taxon>
        <taxon>Hexapoda</taxon>
        <taxon>Insecta</taxon>
        <taxon>Pterygota</taxon>
        <taxon>Neoptera</taxon>
        <taxon>Endopterygota</taxon>
        <taxon>Diptera</taxon>
        <taxon>Nematocera</taxon>
        <taxon>Culicoidea</taxon>
        <taxon>Culicidae</taxon>
        <taxon>Anophelinae</taxon>
        <taxon>Anopheles</taxon>
    </lineage>
</organism>
<feature type="region of interest" description="Disordered" evidence="1">
    <location>
        <begin position="230"/>
        <end position="265"/>
    </location>
</feature>
<sequence length="709" mass="77859">MHDRSGDVPTPLPFVDFQPVWIHGTMEHHSMEKLLDASLLSEASNNSCMMDGITVLPGGDDTGGYQPMPEDQRTEADGCAGMLNMNFITTIPEQPEYDEILQQKPPDQLVPDFILGLPQHCSTPKKNGRPVSMYEPWIAAPGAGLSSLPAEVLRKATRLVDIDSEEMSTATAAGMSKTCWEAEDADEFITTLDESAILDIESYEDLSHIYSKPGVSNNNNQKLIVAADVHHHQHHHLEQEHELQQQQQQQQLQYEQRRHHQQQGGGSYLQQLFEYPEPEAEGPEEESQYDAIEIYATVKKKKKPREQTPQSAIDRTIMVETQALMLATSSGAPMEKFPKIMTSSCYGELNGDYGHDGGQTLASQGPMTWIQPGAIVKSNENLLDSARGGGLSMNSSIIDELPSGGSSLYEPNSMNSSIDFGVRCASNERSRVRWWDDFTEETEAELQDIAEKEHDDSNMFRKSRRIRMGTRPVPARGMNYDGGTRSVFGYAASKRSRFPPQTFKCLNVNAIEANAVALTMGDRRFEGYYWVIGNVAIDVTVCDTDSLNENGRKNEGTKCLASTGIESYMRKGCFKWKCIDDGGCKEGMQFPVRNRLAINRRRRRLTPTTSLEQNRSTMPINMTTGATAPDGAICGAGGAGGNSAVASATADGLRKSLTAAGSAGYAGASASPNAVRNGRPGSGLSLSVLGNISIFFQLKYLKLIFKQPK</sequence>
<dbReference type="EMBL" id="GGFL01003472">
    <property type="protein sequence ID" value="MBW67650.1"/>
    <property type="molecule type" value="Transcribed_RNA"/>
</dbReference>
<keyword evidence="2" id="KW-0808">Transferase</keyword>
<feature type="region of interest" description="Disordered" evidence="1">
    <location>
        <begin position="601"/>
        <end position="620"/>
    </location>
</feature>
<dbReference type="GO" id="GO:0016301">
    <property type="term" value="F:kinase activity"/>
    <property type="evidence" value="ECO:0007669"/>
    <property type="project" value="UniProtKB-KW"/>
</dbReference>
<proteinExistence type="predicted"/>
<dbReference type="VEuPathDB" id="VectorBase:ADAC004771"/>
<evidence type="ECO:0000313" key="2">
    <source>
        <dbReference type="EMBL" id="MBW67650.1"/>
    </source>
</evidence>
<keyword evidence="2" id="KW-0418">Kinase</keyword>
<feature type="compositionally biased region" description="Polar residues" evidence="1">
    <location>
        <begin position="606"/>
        <end position="620"/>
    </location>
</feature>
<name>A0A2M4CQN9_ANODA</name>
<accession>A0A2M4CQN9</accession>